<dbReference type="InterPro" id="IPR036420">
    <property type="entry name" value="BRCT_dom_sf"/>
</dbReference>
<keyword evidence="3" id="KW-0539">Nucleus</keyword>
<dbReference type="Gene3D" id="3.40.50.10190">
    <property type="entry name" value="BRCT domain"/>
    <property type="match status" value="1"/>
</dbReference>
<dbReference type="GO" id="GO:0042393">
    <property type="term" value="F:histone binding"/>
    <property type="evidence" value="ECO:0007669"/>
    <property type="project" value="TreeGrafter"/>
</dbReference>
<protein>
    <submittedName>
        <fullName evidence="6">LAMI_0B05732g1_1</fullName>
    </submittedName>
</protein>
<dbReference type="PROSITE" id="PS50172">
    <property type="entry name" value="BRCT"/>
    <property type="match status" value="1"/>
</dbReference>
<organism evidence="6 7">
    <name type="scientific">Lachancea mirantina</name>
    <dbReference type="NCBI Taxonomy" id="1230905"/>
    <lineage>
        <taxon>Eukaryota</taxon>
        <taxon>Fungi</taxon>
        <taxon>Dikarya</taxon>
        <taxon>Ascomycota</taxon>
        <taxon>Saccharomycotina</taxon>
        <taxon>Saccharomycetes</taxon>
        <taxon>Saccharomycetales</taxon>
        <taxon>Saccharomycetaceae</taxon>
        <taxon>Lachancea</taxon>
    </lineage>
</organism>
<evidence type="ECO:0000256" key="2">
    <source>
        <dbReference type="ARBA" id="ARBA00022763"/>
    </source>
</evidence>
<keyword evidence="2" id="KW-0227">DNA damage</keyword>
<feature type="compositionally biased region" description="Basic and acidic residues" evidence="4">
    <location>
        <begin position="81"/>
        <end position="113"/>
    </location>
</feature>
<comment type="subcellular location">
    <subcellularLocation>
        <location evidence="1">Nucleus</location>
    </subcellularLocation>
</comment>
<evidence type="ECO:0000256" key="3">
    <source>
        <dbReference type="ARBA" id="ARBA00023242"/>
    </source>
</evidence>
<evidence type="ECO:0000259" key="5">
    <source>
        <dbReference type="PROSITE" id="PS50172"/>
    </source>
</evidence>
<dbReference type="InterPro" id="IPR013914">
    <property type="entry name" value="Rad9_Rad53-bd_dom_fun"/>
</dbReference>
<dbReference type="OrthoDB" id="129353at2759"/>
<feature type="compositionally biased region" description="Basic and acidic residues" evidence="4">
    <location>
        <begin position="548"/>
        <end position="560"/>
    </location>
</feature>
<accession>A0A1G4IWT3</accession>
<feature type="compositionally biased region" description="Polar residues" evidence="4">
    <location>
        <begin position="254"/>
        <end position="289"/>
    </location>
</feature>
<dbReference type="CDD" id="cd17745">
    <property type="entry name" value="BRCT_p53bp1_rpt1"/>
    <property type="match status" value="1"/>
</dbReference>
<proteinExistence type="predicted"/>
<dbReference type="InterPro" id="IPR047249">
    <property type="entry name" value="BRCT_p53bp1-like_rpt1"/>
</dbReference>
<dbReference type="EMBL" id="LT598464">
    <property type="protein sequence ID" value="SCU81331.1"/>
    <property type="molecule type" value="Genomic_DNA"/>
</dbReference>
<reference evidence="6 7" key="1">
    <citation type="submission" date="2016-03" db="EMBL/GenBank/DDBJ databases">
        <authorList>
            <person name="Devillers H."/>
        </authorList>
    </citation>
    <scope>NUCLEOTIDE SEQUENCE [LARGE SCALE GENOMIC DNA]</scope>
    <source>
        <strain evidence="6">CBS 11717</strain>
    </source>
</reference>
<evidence type="ECO:0000256" key="4">
    <source>
        <dbReference type="SAM" id="MobiDB-lite"/>
    </source>
</evidence>
<evidence type="ECO:0000256" key="1">
    <source>
        <dbReference type="ARBA" id="ARBA00004123"/>
    </source>
</evidence>
<dbReference type="InterPro" id="IPR001357">
    <property type="entry name" value="BRCT_dom"/>
</dbReference>
<feature type="compositionally biased region" description="Basic and acidic residues" evidence="4">
    <location>
        <begin position="123"/>
        <end position="136"/>
    </location>
</feature>
<feature type="region of interest" description="Disordered" evidence="4">
    <location>
        <begin position="23"/>
        <end position="66"/>
    </location>
</feature>
<feature type="region of interest" description="Disordered" evidence="4">
    <location>
        <begin position="81"/>
        <end position="136"/>
    </location>
</feature>
<dbReference type="PANTHER" id="PTHR15321:SF3">
    <property type="entry name" value="TP53-BINDING PROTEIN 1"/>
    <property type="match status" value="1"/>
</dbReference>
<feature type="compositionally biased region" description="Basic and acidic residues" evidence="4">
    <location>
        <begin position="485"/>
        <end position="504"/>
    </location>
</feature>
<gene>
    <name evidence="6" type="ORF">LAMI_0B05732G</name>
</gene>
<feature type="compositionally biased region" description="Polar residues" evidence="4">
    <location>
        <begin position="198"/>
        <end position="219"/>
    </location>
</feature>
<feature type="region of interest" description="Disordered" evidence="4">
    <location>
        <begin position="482"/>
        <end position="525"/>
    </location>
</feature>
<feature type="region of interest" description="Disordered" evidence="4">
    <location>
        <begin position="538"/>
        <end position="566"/>
    </location>
</feature>
<feature type="domain" description="BRCT" evidence="5">
    <location>
        <begin position="826"/>
        <end position="928"/>
    </location>
</feature>
<dbReference type="GO" id="GO:0005634">
    <property type="term" value="C:nucleus"/>
    <property type="evidence" value="ECO:0007669"/>
    <property type="project" value="UniProtKB-SubCell"/>
</dbReference>
<dbReference type="Pfam" id="PF08605">
    <property type="entry name" value="Rad9_Rad53_bind"/>
    <property type="match status" value="1"/>
</dbReference>
<dbReference type="SUPFAM" id="SSF52113">
    <property type="entry name" value="BRCT domain"/>
    <property type="match status" value="1"/>
</dbReference>
<dbReference type="GO" id="GO:0045944">
    <property type="term" value="P:positive regulation of transcription by RNA polymerase II"/>
    <property type="evidence" value="ECO:0007669"/>
    <property type="project" value="TreeGrafter"/>
</dbReference>
<dbReference type="Proteomes" id="UP000191024">
    <property type="component" value="Chromosome B"/>
</dbReference>
<dbReference type="AlphaFoldDB" id="A0A1G4IWT3"/>
<dbReference type="PANTHER" id="PTHR15321">
    <property type="entry name" value="TUMOR SUPPRESSOR P53-BINDING PROTEIN 1"/>
    <property type="match status" value="1"/>
</dbReference>
<dbReference type="GO" id="GO:0000077">
    <property type="term" value="P:DNA damage checkpoint signaling"/>
    <property type="evidence" value="ECO:0007669"/>
    <property type="project" value="TreeGrafter"/>
</dbReference>
<keyword evidence="7" id="KW-1185">Reference proteome</keyword>
<evidence type="ECO:0000313" key="6">
    <source>
        <dbReference type="EMBL" id="SCU81331.1"/>
    </source>
</evidence>
<feature type="region of interest" description="Disordered" evidence="4">
    <location>
        <begin position="349"/>
        <end position="368"/>
    </location>
</feature>
<evidence type="ECO:0000313" key="7">
    <source>
        <dbReference type="Proteomes" id="UP000191024"/>
    </source>
</evidence>
<feature type="compositionally biased region" description="Basic and acidic residues" evidence="4">
    <location>
        <begin position="34"/>
        <end position="48"/>
    </location>
</feature>
<dbReference type="STRING" id="1230905.A0A1G4IWT3"/>
<feature type="region of interest" description="Disordered" evidence="4">
    <location>
        <begin position="197"/>
        <end position="300"/>
    </location>
</feature>
<name>A0A1G4IWT3_9SACH</name>
<sequence>MNTNEVDEERDQVIAETPVGGRILVSGSGSEFRTLNERTPSRDGRGDPDFWENSGSRRRYDRNRMDDDNLIFQNSSFREVRRSANAKFDQKSTPKTPDLDKLKRFFKNRDKSRQGSLISKLQRSPDDTPELQRGRPDYQLQQISAERLVDKFRRNQVDNSFGTDIEEEMDSTIKGPEGFSVSKVSDVDLLHLVDDSPSRQTTSLVASDSRNPVSCTKTQPLREGSDMFISATDSSGIYGKYQFTEDNGRDRTKTSGSADAKQTVTTENQEMQEASDSKLSLTDHTTPGIVSTLEPQGLRPSISGQQYLSEQSRELAAIEDQSTQVIESSARDPYPRSATQMVDTEQIGSALSPTVATQADRTQQSPSETSMLTLLKDTPNAGDRIGNVTQVIESPFINGDKKLPELFPISEDKDFHASPSTKACSASSEVDIKPSEYDNKVRLRFSNKADNRGTPTEDSIDSSHLIVMSDMDVTQELPEIEETAVTEKRTQARASDKSGSDRSGKNSQQNSDVRGTEAQLDDSQDIVRNRRELLITRRRKTAENETQVDEKQLATNEQKHANKRRKTISYDSSALFASKTPNRNTKQDNGEIDRSFGTKLTESKGKRFEPRTLTSDAKLLSRDDIVCEDAIWCHYSVNFFYYPGKLLRVDGSSNSCEVLFESGISKVDQDDVYYLDLKVGETVRWKSSAYVIVALECTSQAEDTIRCVRGYDTLHLRKKFQSGKLEKEIIRIPLSSITLGLGEWAKRSKIVLLDKSDYKASALNELQYPIRGRKNTMLVTPVTPTKKNGERTFSADPVDAEQYDKTMGNDLRTSFQVSIKKTDATDSLPIFDQCLFLMTGFTENRRREISSLIEQQGGVVCDESFSSLFTFDEITVPKFRDERLGYFKFACLITEKHSRSLKYLETLALGWPPLHWKFVDRCITYGKLDIHSIHQFLLPAGESHRLSVDLKNKCGVVKSSDVFYFFTNLLSEVKLSEQLLGRPSRMSNFSVIIWGHSELDDFVEFVFRILKVKFLRFISKQAKNRDLPKDEEQFDSKYAYQRLDEVLTSIHVSEKAEDILIYLNERHFKPNTATQVRRGLQSSWNKYSTRAGVRIEGKEWLIQTVINGDPGFLD</sequence>
<dbReference type="InterPro" id="IPR047252">
    <property type="entry name" value="TP53BP1-like"/>
</dbReference>